<dbReference type="Proteomes" id="UP000197003">
    <property type="component" value="Chromosome"/>
</dbReference>
<dbReference type="InterPro" id="IPR000182">
    <property type="entry name" value="GNAT_dom"/>
</dbReference>
<dbReference type="Pfam" id="PF13302">
    <property type="entry name" value="Acetyltransf_3"/>
    <property type="match status" value="1"/>
</dbReference>
<evidence type="ECO:0000313" key="3">
    <source>
        <dbReference type="Proteomes" id="UP000197003"/>
    </source>
</evidence>
<accession>A0A1Z3NAS1</accession>
<proteinExistence type="predicted"/>
<gene>
    <name evidence="2" type="ORF">B9G79_13885</name>
</gene>
<reference evidence="2 3" key="1">
    <citation type="submission" date="2017-04" db="EMBL/GenBank/DDBJ databases">
        <title>Whole genome sequence of Bdellovibrio bacteriovorus strain SSB218315.</title>
        <authorList>
            <person name="Oyedara O."/>
            <person name="Rodriguez-Perez M.A."/>
        </authorList>
    </citation>
    <scope>NUCLEOTIDE SEQUENCE [LARGE SCALE GENOMIC DNA]</scope>
    <source>
        <strain evidence="2 3">SSB218315</strain>
    </source>
</reference>
<feature type="domain" description="N-acetyltransferase" evidence="1">
    <location>
        <begin position="10"/>
        <end position="163"/>
    </location>
</feature>
<dbReference type="InterPro" id="IPR051531">
    <property type="entry name" value="N-acetyltransferase"/>
</dbReference>
<dbReference type="AlphaFoldDB" id="A0A1Z3NAS1"/>
<organism evidence="2 3">
    <name type="scientific">Bdellovibrio bacteriovorus</name>
    <dbReference type="NCBI Taxonomy" id="959"/>
    <lineage>
        <taxon>Bacteria</taxon>
        <taxon>Pseudomonadati</taxon>
        <taxon>Bdellovibrionota</taxon>
        <taxon>Bdellovibrionia</taxon>
        <taxon>Bdellovibrionales</taxon>
        <taxon>Pseudobdellovibrionaceae</taxon>
        <taxon>Bdellovibrio</taxon>
    </lineage>
</organism>
<dbReference type="PROSITE" id="PS51186">
    <property type="entry name" value="GNAT"/>
    <property type="match status" value="1"/>
</dbReference>
<dbReference type="GO" id="GO:0016747">
    <property type="term" value="F:acyltransferase activity, transferring groups other than amino-acyl groups"/>
    <property type="evidence" value="ECO:0007669"/>
    <property type="project" value="InterPro"/>
</dbReference>
<name>A0A1Z3NAS1_BDEBC</name>
<sequence>MCIMMTTESLIIKKWTEDMASDFFDLSMDSGFTLFTITDYRQTSVESALQWIRKNTSKFAVIEKQSGKIIGMGGLTPWSYAGEALTDITYRFKSSAQGKGYGKELAKALIDYGFNTLSLDQITATITPDNLPSKKLTEKLGFKLDRRIELLGVPTDLYRLYKKTS</sequence>
<dbReference type="PANTHER" id="PTHR43792:SF1">
    <property type="entry name" value="N-ACETYLTRANSFERASE DOMAIN-CONTAINING PROTEIN"/>
    <property type="match status" value="1"/>
</dbReference>
<dbReference type="PANTHER" id="PTHR43792">
    <property type="entry name" value="GNAT FAMILY, PUTATIVE (AFU_ORTHOLOGUE AFUA_3G00765)-RELATED-RELATED"/>
    <property type="match status" value="1"/>
</dbReference>
<dbReference type="EMBL" id="CP020946">
    <property type="protein sequence ID" value="ASD64583.1"/>
    <property type="molecule type" value="Genomic_DNA"/>
</dbReference>
<evidence type="ECO:0000259" key="1">
    <source>
        <dbReference type="PROSITE" id="PS51186"/>
    </source>
</evidence>
<evidence type="ECO:0000313" key="2">
    <source>
        <dbReference type="EMBL" id="ASD64583.1"/>
    </source>
</evidence>
<protein>
    <recommendedName>
        <fullName evidence="1">N-acetyltransferase domain-containing protein</fullName>
    </recommendedName>
</protein>
<dbReference type="Gene3D" id="3.40.630.30">
    <property type="match status" value="1"/>
</dbReference>
<dbReference type="SUPFAM" id="SSF55729">
    <property type="entry name" value="Acyl-CoA N-acyltransferases (Nat)"/>
    <property type="match status" value="1"/>
</dbReference>
<dbReference type="InterPro" id="IPR016181">
    <property type="entry name" value="Acyl_CoA_acyltransferase"/>
</dbReference>
<dbReference type="CDD" id="cd04301">
    <property type="entry name" value="NAT_SF"/>
    <property type="match status" value="1"/>
</dbReference>